<proteinExistence type="predicted"/>
<organism evidence="1 2">
    <name type="scientific">Telmatospirillum siberiense</name>
    <dbReference type="NCBI Taxonomy" id="382514"/>
    <lineage>
        <taxon>Bacteria</taxon>
        <taxon>Pseudomonadati</taxon>
        <taxon>Pseudomonadota</taxon>
        <taxon>Alphaproteobacteria</taxon>
        <taxon>Rhodospirillales</taxon>
        <taxon>Rhodospirillaceae</taxon>
        <taxon>Telmatospirillum</taxon>
    </lineage>
</organism>
<evidence type="ECO:0008006" key="3">
    <source>
        <dbReference type="Google" id="ProtNLM"/>
    </source>
</evidence>
<keyword evidence="2" id="KW-1185">Reference proteome</keyword>
<evidence type="ECO:0000313" key="1">
    <source>
        <dbReference type="EMBL" id="PKU21758.1"/>
    </source>
</evidence>
<dbReference type="PIRSF" id="PIRSF035865">
    <property type="entry name" value="UCP035865"/>
    <property type="match status" value="1"/>
</dbReference>
<sequence length="370" mass="40917">MVKNKLSRQDVDKLLTERSIEARVETAAKLAAQFDSGELSPSERRLAADILRLMAHDADVRVRQSLSIQLKESPTLPHDLALHLAQDVDTVALPILQFSHALTDDDLIKIVRGREIVKQLAITRRASVSSTVSEAIVETGTPEVVVSLVSNEGADISEESLQAIVDAFGKETTVQGSLANRSNLPVTVAERLVTMVSDQWRDHLISRYQLSGNIAADLTRQSRERATISLSAGADREDVEGLVRHLNNHRRLTPSIMLRAVCMGDTTFFEAGMAELGGVPLVNAQILIHDSGELGFKAIYEKAKLPATLFPAFRCALDVAHENAFDGGEQDRERYCRRMIERILTQYEKHGVSFDSTDLEYLLAKLDQLP</sequence>
<dbReference type="EMBL" id="PIUM01000045">
    <property type="protein sequence ID" value="PKU21758.1"/>
    <property type="molecule type" value="Genomic_DNA"/>
</dbReference>
<reference evidence="2" key="1">
    <citation type="submission" date="2017-12" db="EMBL/GenBank/DDBJ databases">
        <title>Draft genome sequence of Telmatospirillum siberiense 26-4b1T, an acidotolerant peatland alphaproteobacterium potentially involved in sulfur cycling.</title>
        <authorList>
            <person name="Hausmann B."/>
            <person name="Pjevac P."/>
            <person name="Schreck K."/>
            <person name="Herbold C.W."/>
            <person name="Daims H."/>
            <person name="Wagner M."/>
            <person name="Pester M."/>
            <person name="Loy A."/>
        </authorList>
    </citation>
    <scope>NUCLEOTIDE SEQUENCE [LARGE SCALE GENOMIC DNA]</scope>
    <source>
        <strain evidence="2">26-4b1</strain>
    </source>
</reference>
<dbReference type="Pfam" id="PF10098">
    <property type="entry name" value="DUF2336"/>
    <property type="match status" value="1"/>
</dbReference>
<dbReference type="InterPro" id="IPR014598">
    <property type="entry name" value="UCP035865"/>
</dbReference>
<gene>
    <name evidence="1" type="ORF">CWS72_25260</name>
</gene>
<dbReference type="Proteomes" id="UP000233293">
    <property type="component" value="Unassembled WGS sequence"/>
</dbReference>
<comment type="caution">
    <text evidence="1">The sequence shown here is derived from an EMBL/GenBank/DDBJ whole genome shotgun (WGS) entry which is preliminary data.</text>
</comment>
<evidence type="ECO:0000313" key="2">
    <source>
        <dbReference type="Proteomes" id="UP000233293"/>
    </source>
</evidence>
<dbReference type="AlphaFoldDB" id="A0A2N3PMY0"/>
<name>A0A2N3PMY0_9PROT</name>
<dbReference type="OrthoDB" id="9798569at2"/>
<accession>A0A2N3PMY0</accession>
<dbReference type="InterPro" id="IPR019285">
    <property type="entry name" value="DUF2336"/>
</dbReference>
<protein>
    <recommendedName>
        <fullName evidence="3">DUF2336 domain-containing protein</fullName>
    </recommendedName>
</protein>